<evidence type="ECO:0000313" key="2">
    <source>
        <dbReference type="EMBL" id="JAC67276.1"/>
    </source>
</evidence>
<name>A0A061R9U5_9CHLO</name>
<accession>A0A061R9U5</accession>
<keyword evidence="1" id="KW-1133">Transmembrane helix</keyword>
<evidence type="ECO:0000256" key="1">
    <source>
        <dbReference type="SAM" id="Phobius"/>
    </source>
</evidence>
<protein>
    <submittedName>
        <fullName evidence="2">Uncharacterized protein</fullName>
    </submittedName>
</protein>
<feature type="non-terminal residue" evidence="2">
    <location>
        <position position="1"/>
    </location>
</feature>
<feature type="non-terminal residue" evidence="2">
    <location>
        <position position="100"/>
    </location>
</feature>
<organism evidence="2">
    <name type="scientific">Tetraselmis sp. GSL018</name>
    <dbReference type="NCBI Taxonomy" id="582737"/>
    <lineage>
        <taxon>Eukaryota</taxon>
        <taxon>Viridiplantae</taxon>
        <taxon>Chlorophyta</taxon>
        <taxon>core chlorophytes</taxon>
        <taxon>Chlorodendrophyceae</taxon>
        <taxon>Chlorodendrales</taxon>
        <taxon>Chlorodendraceae</taxon>
        <taxon>Tetraselmis</taxon>
    </lineage>
</organism>
<dbReference type="AlphaFoldDB" id="A0A061R9U5"/>
<gene>
    <name evidence="2" type="ORF">TSPGSL018_11561</name>
</gene>
<dbReference type="EMBL" id="GBEZ01019259">
    <property type="protein sequence ID" value="JAC67276.1"/>
    <property type="molecule type" value="Transcribed_RNA"/>
</dbReference>
<sequence length="100" mass="11997">LKSIFTLTPYNRWHQFRRQCTTQDFAMETFQYIMIQLFLCTFSLLCVLARTQHIELYASGPKKAEWPSAYHIKNAVNDQSSWRSYVGEHFEIYSRPIRLK</sequence>
<proteinExistence type="predicted"/>
<reference evidence="2" key="1">
    <citation type="submission" date="2014-05" db="EMBL/GenBank/DDBJ databases">
        <title>The transcriptome of the halophilic microalga Tetraselmis sp. GSL018 isolated from the Great Salt Lake, Utah.</title>
        <authorList>
            <person name="Jinkerson R.E."/>
            <person name="D'Adamo S."/>
            <person name="Posewitz M.C."/>
        </authorList>
    </citation>
    <scope>NUCLEOTIDE SEQUENCE</scope>
    <source>
        <strain evidence="2">GSL018</strain>
    </source>
</reference>
<feature type="transmembrane region" description="Helical" evidence="1">
    <location>
        <begin position="30"/>
        <end position="49"/>
    </location>
</feature>
<keyword evidence="1" id="KW-0812">Transmembrane</keyword>
<keyword evidence="1" id="KW-0472">Membrane</keyword>